<dbReference type="Proteomes" id="UP000285301">
    <property type="component" value="Unassembled WGS sequence"/>
</dbReference>
<feature type="domain" description="IRS-type PTB" evidence="1">
    <location>
        <begin position="103"/>
        <end position="208"/>
    </location>
</feature>
<proteinExistence type="predicted"/>
<evidence type="ECO:0000313" key="3">
    <source>
        <dbReference type="Proteomes" id="UP000285301"/>
    </source>
</evidence>
<accession>A0A3S3NVJ6</accession>
<gene>
    <name evidence="2" type="ORF">B4U79_08860</name>
</gene>
<evidence type="ECO:0000313" key="2">
    <source>
        <dbReference type="EMBL" id="RWS02723.1"/>
    </source>
</evidence>
<dbReference type="InterPro" id="IPR037746">
    <property type="entry name" value="Dok-7"/>
</dbReference>
<dbReference type="STRING" id="1965070.A0A3S3NVJ6"/>
<dbReference type="InterPro" id="IPR002404">
    <property type="entry name" value="IRS_PTB"/>
</dbReference>
<organism evidence="2 3">
    <name type="scientific">Dinothrombium tinctorium</name>
    <dbReference type="NCBI Taxonomy" id="1965070"/>
    <lineage>
        <taxon>Eukaryota</taxon>
        <taxon>Metazoa</taxon>
        <taxon>Ecdysozoa</taxon>
        <taxon>Arthropoda</taxon>
        <taxon>Chelicerata</taxon>
        <taxon>Arachnida</taxon>
        <taxon>Acari</taxon>
        <taxon>Acariformes</taxon>
        <taxon>Trombidiformes</taxon>
        <taxon>Prostigmata</taxon>
        <taxon>Anystina</taxon>
        <taxon>Parasitengona</taxon>
        <taxon>Trombidioidea</taxon>
        <taxon>Trombidiidae</taxon>
        <taxon>Dinothrombium</taxon>
    </lineage>
</organism>
<dbReference type="SMART" id="SM01244">
    <property type="entry name" value="IRS"/>
    <property type="match status" value="1"/>
</dbReference>
<sequence>MARLPIIFFLVLKIYSDSKQTSFLLALTDCLHLQLFRDSKDRCKNGPTKASLSLENFLAMEHGFTLDKESNTMAIICSEMVVLLAFDTRERLIHWQVKLRAHLPEEIQFLIQITSSPAKSKLSSGPARLHLQDGAFCLVTGMPPRLSGVWPLRELRRYGVADGKFCFEGGKHCGKGEGLHVLHTNQPEELLRCFQLASEGKLLTKRKSLTQWIASKY</sequence>
<dbReference type="SUPFAM" id="SSF50729">
    <property type="entry name" value="PH domain-like"/>
    <property type="match status" value="1"/>
</dbReference>
<dbReference type="OrthoDB" id="6537982at2759"/>
<dbReference type="Pfam" id="PF02174">
    <property type="entry name" value="IRS"/>
    <property type="match status" value="1"/>
</dbReference>
<reference evidence="2 3" key="1">
    <citation type="journal article" date="2018" name="Gigascience">
        <title>Genomes of trombidid mites reveal novel predicted allergens and laterally-transferred genes associated with secondary metabolism.</title>
        <authorList>
            <person name="Dong X."/>
            <person name="Chaisiri K."/>
            <person name="Xia D."/>
            <person name="Armstrong S.D."/>
            <person name="Fang Y."/>
            <person name="Donnelly M.J."/>
            <person name="Kadowaki T."/>
            <person name="McGarry J.W."/>
            <person name="Darby A.C."/>
            <person name="Makepeace B.L."/>
        </authorList>
    </citation>
    <scope>NUCLEOTIDE SEQUENCE [LARGE SCALE GENOMIC DNA]</scope>
    <source>
        <strain evidence="2">UoL-WK</strain>
    </source>
</reference>
<dbReference type="AlphaFoldDB" id="A0A3S3NVJ6"/>
<name>A0A3S3NVJ6_9ACAR</name>
<dbReference type="PROSITE" id="PS51064">
    <property type="entry name" value="IRS_PTB"/>
    <property type="match status" value="1"/>
</dbReference>
<dbReference type="GO" id="GO:0019901">
    <property type="term" value="F:protein kinase binding"/>
    <property type="evidence" value="ECO:0007669"/>
    <property type="project" value="InterPro"/>
</dbReference>
<comment type="caution">
    <text evidence="2">The sequence shown here is derived from an EMBL/GenBank/DDBJ whole genome shotgun (WGS) entry which is preliminary data.</text>
</comment>
<evidence type="ECO:0000259" key="1">
    <source>
        <dbReference type="PROSITE" id="PS51064"/>
    </source>
</evidence>
<protein>
    <recommendedName>
        <fullName evidence="1">IRS-type PTB domain-containing protein</fullName>
    </recommendedName>
</protein>
<dbReference type="EMBL" id="NCKU01007319">
    <property type="protein sequence ID" value="RWS02723.1"/>
    <property type="molecule type" value="Genomic_DNA"/>
</dbReference>
<dbReference type="InterPro" id="IPR011993">
    <property type="entry name" value="PH-like_dom_sf"/>
</dbReference>
<dbReference type="PANTHER" id="PTHR21636">
    <property type="entry name" value="PROTEIN DOK-7"/>
    <property type="match status" value="1"/>
</dbReference>
<keyword evidence="3" id="KW-1185">Reference proteome</keyword>
<dbReference type="GO" id="GO:0007528">
    <property type="term" value="P:neuromuscular junction development"/>
    <property type="evidence" value="ECO:0007669"/>
    <property type="project" value="TreeGrafter"/>
</dbReference>
<dbReference type="PANTHER" id="PTHR21636:SF2">
    <property type="entry name" value="PROTEIN DOK-7"/>
    <property type="match status" value="1"/>
</dbReference>
<dbReference type="SMART" id="SM00310">
    <property type="entry name" value="PTBI"/>
    <property type="match status" value="1"/>
</dbReference>
<dbReference type="Gene3D" id="2.30.29.30">
    <property type="entry name" value="Pleckstrin-homology domain (PH domain)/Phosphotyrosine-binding domain (PTB)"/>
    <property type="match status" value="2"/>
</dbReference>